<dbReference type="NCBIfam" id="TIGR00976">
    <property type="entry name" value="CocE_NonD"/>
    <property type="match status" value="1"/>
</dbReference>
<dbReference type="InterPro" id="IPR005674">
    <property type="entry name" value="CocE/Ser_esterase"/>
</dbReference>
<dbReference type="Gene3D" id="3.40.50.1820">
    <property type="entry name" value="alpha/beta hydrolase"/>
    <property type="match status" value="1"/>
</dbReference>
<dbReference type="PANTHER" id="PTHR43056:SF10">
    <property type="entry name" value="COCE_NOND FAMILY, PUTATIVE (AFU_ORTHOLOGUE AFUA_7G00600)-RELATED"/>
    <property type="match status" value="1"/>
</dbReference>
<dbReference type="Proteomes" id="UP001147782">
    <property type="component" value="Unassembled WGS sequence"/>
</dbReference>
<feature type="domain" description="Xaa-Pro dipeptidyl-peptidase C-terminal" evidence="2">
    <location>
        <begin position="285"/>
        <end position="521"/>
    </location>
</feature>
<dbReference type="SUPFAM" id="SSF53474">
    <property type="entry name" value="alpha/beta-Hydrolases"/>
    <property type="match status" value="1"/>
</dbReference>
<name>A0A9W9VWK9_9EURO</name>
<dbReference type="InterPro" id="IPR050585">
    <property type="entry name" value="Xaa-Pro_dipeptidyl-ppase/CocE"/>
</dbReference>
<protein>
    <submittedName>
        <fullName evidence="3">Peptidase S15/CocE/NonD C-terminal</fullName>
    </submittedName>
</protein>
<dbReference type="Gene3D" id="2.60.120.260">
    <property type="entry name" value="Galactose-binding domain-like"/>
    <property type="match status" value="1"/>
</dbReference>
<reference evidence="3" key="2">
    <citation type="journal article" date="2023" name="IMA Fungus">
        <title>Comparative genomic study of the Penicillium genus elucidates a diverse pangenome and 15 lateral gene transfer events.</title>
        <authorList>
            <person name="Petersen C."/>
            <person name="Sorensen T."/>
            <person name="Nielsen M.R."/>
            <person name="Sondergaard T.E."/>
            <person name="Sorensen J.L."/>
            <person name="Fitzpatrick D.A."/>
            <person name="Frisvad J.C."/>
            <person name="Nielsen K.L."/>
        </authorList>
    </citation>
    <scope>NUCLEOTIDE SEQUENCE</scope>
    <source>
        <strain evidence="3">IBT 29864</strain>
    </source>
</reference>
<dbReference type="SUPFAM" id="SSF49785">
    <property type="entry name" value="Galactose-binding domain-like"/>
    <property type="match status" value="1"/>
</dbReference>
<dbReference type="GeneID" id="81433726"/>
<evidence type="ECO:0000256" key="1">
    <source>
        <dbReference type="ARBA" id="ARBA00022801"/>
    </source>
</evidence>
<proteinExistence type="predicted"/>
<dbReference type="InterPro" id="IPR000383">
    <property type="entry name" value="Xaa-Pro-like_dom"/>
</dbReference>
<dbReference type="GO" id="GO:0017000">
    <property type="term" value="P:antibiotic biosynthetic process"/>
    <property type="evidence" value="ECO:0007669"/>
    <property type="project" value="UniProtKB-ARBA"/>
</dbReference>
<dbReference type="PANTHER" id="PTHR43056">
    <property type="entry name" value="PEPTIDASE S9 PROLYL OLIGOPEPTIDASE"/>
    <property type="match status" value="1"/>
</dbReference>
<dbReference type="AlphaFoldDB" id="A0A9W9VWK9"/>
<evidence type="ECO:0000313" key="3">
    <source>
        <dbReference type="EMBL" id="KAJ5390550.1"/>
    </source>
</evidence>
<dbReference type="GO" id="GO:0008239">
    <property type="term" value="F:dipeptidyl-peptidase activity"/>
    <property type="evidence" value="ECO:0007669"/>
    <property type="project" value="InterPro"/>
</dbReference>
<organism evidence="3 4">
    <name type="scientific">Penicillium cataractarum</name>
    <dbReference type="NCBI Taxonomy" id="2100454"/>
    <lineage>
        <taxon>Eukaryota</taxon>
        <taxon>Fungi</taxon>
        <taxon>Dikarya</taxon>
        <taxon>Ascomycota</taxon>
        <taxon>Pezizomycotina</taxon>
        <taxon>Eurotiomycetes</taxon>
        <taxon>Eurotiomycetidae</taxon>
        <taxon>Eurotiales</taxon>
        <taxon>Aspergillaceae</taxon>
        <taxon>Penicillium</taxon>
    </lineage>
</organism>
<dbReference type="Pfam" id="PF08530">
    <property type="entry name" value="PepX_C"/>
    <property type="match status" value="1"/>
</dbReference>
<dbReference type="InterPro" id="IPR013736">
    <property type="entry name" value="Xaa-Pro_dipept_C"/>
</dbReference>
<evidence type="ECO:0000313" key="4">
    <source>
        <dbReference type="Proteomes" id="UP001147782"/>
    </source>
</evidence>
<gene>
    <name evidence="3" type="ORF">N7496_001618</name>
</gene>
<dbReference type="Gene3D" id="1.10.3020.20">
    <property type="match status" value="1"/>
</dbReference>
<evidence type="ECO:0000259" key="2">
    <source>
        <dbReference type="SMART" id="SM00939"/>
    </source>
</evidence>
<dbReference type="RefSeq" id="XP_056561278.1">
    <property type="nucleotide sequence ID" value="XM_056694549.1"/>
</dbReference>
<comment type="caution">
    <text evidence="3">The sequence shown here is derived from an EMBL/GenBank/DDBJ whole genome shotgun (WGS) entry which is preliminary data.</text>
</comment>
<dbReference type="EMBL" id="JAPZBS010000001">
    <property type="protein sequence ID" value="KAJ5390550.1"/>
    <property type="molecule type" value="Genomic_DNA"/>
</dbReference>
<keyword evidence="1" id="KW-0378">Hydrolase</keyword>
<dbReference type="OrthoDB" id="2578740at2759"/>
<dbReference type="SMART" id="SM00939">
    <property type="entry name" value="PepX_C"/>
    <property type="match status" value="1"/>
</dbReference>
<dbReference type="GO" id="GO:0072330">
    <property type="term" value="P:monocarboxylic acid biosynthetic process"/>
    <property type="evidence" value="ECO:0007669"/>
    <property type="project" value="UniProtKB-ARBA"/>
</dbReference>
<dbReference type="InterPro" id="IPR029058">
    <property type="entry name" value="AB_hydrolase_fold"/>
</dbReference>
<keyword evidence="4" id="KW-1185">Reference proteome</keyword>
<dbReference type="Pfam" id="PF02129">
    <property type="entry name" value="Peptidase_S15"/>
    <property type="match status" value="1"/>
</dbReference>
<accession>A0A9W9VWK9</accession>
<dbReference type="InterPro" id="IPR008979">
    <property type="entry name" value="Galactose-bd-like_sf"/>
</dbReference>
<dbReference type="Gene3D" id="3.30.70.100">
    <property type="match status" value="1"/>
</dbReference>
<reference evidence="3" key="1">
    <citation type="submission" date="2022-11" db="EMBL/GenBank/DDBJ databases">
        <authorList>
            <person name="Petersen C."/>
        </authorList>
    </citation>
    <scope>NUCLEOTIDE SEQUENCE</scope>
    <source>
        <strain evidence="3">IBT 29864</strain>
    </source>
</reference>
<sequence>MSSQSPFVQQTLQELEKAKKLGSFIKANDPEIQGLLEPCESTSCHDGMIIHTDVIIPTRDGVKLCGNIFRPENQSDRKLPVLLNYSVYGKDGALEACMFPKGSRLDPSHHTPYYSFEACDAPWWTQRGYVVAFVDVRGSFKSEGDKSYYSRDVGLDGYDIVEWLAVQDWSSGKVGMYGASAFAMVQWLVAAEQPPSLTAILPFDGMTDLYREMARKGGIPETQFMAVYPHLYNWGTSLVEDSGNAHFEHPFFDDYWRSKIPRLEKIKCPTYIVGILTEESLSRQKAFYDTYLHGKETELKFWPPVRYAMRESFYVSEWRFAPSFPFPGTDYSKHYPTPSCSLSKVAQPTEFEVTYDALEGELTWEIPFMESYELAGYAKLRLWVEARGADNMDLFVVLKKVDAEGRTVHFPWLTVIENGPVAFGYLRASRRELDETKTTDFQPYHSHQRDRLLEPGDVVPVDIEILPTACRFRAGDRLQISISGHDYEKYPPMIPVARHGQTINQGTHVIHFGGKYDSFLQLPTLPPVSGSSLNHGKTVKMSMVANRVKGWSDEKFVAEYTGIHANMTKQLSQFVPFLRSYTQVVGVPKPSVNTFCINQSRFEVATVLGWSSLTKLEGSFHHPSYKASAGKHVFTESAFIGSLSQAFEDIVFDPIMFENRQNAFEVVAFLPRSSTGQIITDSDLKSRAQVVREIGQGVGLLRYVLNRDITPANPSVFFKDTLFENADWSSIGAMEQYWFGSEAAAMEFFGDASRVQVLQNLPPSFDPKRTISVAGKEGVVFSKDLNF</sequence>